<dbReference type="GO" id="GO:0005886">
    <property type="term" value="C:plasma membrane"/>
    <property type="evidence" value="ECO:0007669"/>
    <property type="project" value="UniProtKB-SubCell"/>
</dbReference>
<keyword evidence="8" id="KW-0812">Transmembrane</keyword>
<evidence type="ECO:0000256" key="6">
    <source>
        <dbReference type="ARBA" id="ARBA00023303"/>
    </source>
</evidence>
<proteinExistence type="predicted"/>
<dbReference type="AlphaFoldDB" id="A0AAV8SWD4"/>
<gene>
    <name evidence="9" type="ORF">K2173_000461</name>
</gene>
<organism evidence="9 10">
    <name type="scientific">Erythroxylum novogranatense</name>
    <dbReference type="NCBI Taxonomy" id="1862640"/>
    <lineage>
        <taxon>Eukaryota</taxon>
        <taxon>Viridiplantae</taxon>
        <taxon>Streptophyta</taxon>
        <taxon>Embryophyta</taxon>
        <taxon>Tracheophyta</taxon>
        <taxon>Spermatophyta</taxon>
        <taxon>Magnoliopsida</taxon>
        <taxon>eudicotyledons</taxon>
        <taxon>Gunneridae</taxon>
        <taxon>Pentapetalae</taxon>
        <taxon>rosids</taxon>
        <taxon>fabids</taxon>
        <taxon>Malpighiales</taxon>
        <taxon>Erythroxylaceae</taxon>
        <taxon>Erythroxylum</taxon>
    </lineage>
</organism>
<evidence type="ECO:0000313" key="9">
    <source>
        <dbReference type="EMBL" id="KAJ8758740.1"/>
    </source>
</evidence>
<feature type="transmembrane region" description="Helical" evidence="8">
    <location>
        <begin position="76"/>
        <end position="96"/>
    </location>
</feature>
<protein>
    <recommendedName>
        <fullName evidence="11">Voltage-gated hydrogen channel 1</fullName>
    </recommendedName>
</protein>
<name>A0AAV8SWD4_9ROSI</name>
<sequence>METPDPINGCSQMHPPKHPPITSNSIQCVEVSVKSLLKNWYRRQQWNQFLNPFRQLLINVPTWRTNLATFLESPPVRVISILLLLVDLVLSVLELVNSCLLSCTSTKNKNASQEPWYHWVGIAILSILSAKTIALAVGLGGSFVRHPVYLADGGAAVGALFMEALLEKRGGGLLVVVSLWRVVRVVESALELSDEAIETQIEGILFQFEALKAENTRLLEIISEKDNVIEQLREELNRRIQVGL</sequence>
<keyword evidence="4" id="KW-0851">Voltage-gated channel</keyword>
<evidence type="ECO:0000256" key="8">
    <source>
        <dbReference type="SAM" id="Phobius"/>
    </source>
</evidence>
<dbReference type="Proteomes" id="UP001159364">
    <property type="component" value="Linkage Group LG07"/>
</dbReference>
<dbReference type="PANTHER" id="PTHR46480:SF1">
    <property type="entry name" value="VOLTAGE-GATED HYDROGEN CHANNEL 1"/>
    <property type="match status" value="1"/>
</dbReference>
<keyword evidence="6" id="KW-0407">Ion channel</keyword>
<keyword evidence="8" id="KW-0472">Membrane</keyword>
<keyword evidence="10" id="KW-1185">Reference proteome</keyword>
<keyword evidence="8" id="KW-1133">Transmembrane helix</keyword>
<reference evidence="9 10" key="1">
    <citation type="submission" date="2021-09" db="EMBL/GenBank/DDBJ databases">
        <title>Genomic insights and catalytic innovation underlie evolution of tropane alkaloids biosynthesis.</title>
        <authorList>
            <person name="Wang Y.-J."/>
            <person name="Tian T."/>
            <person name="Huang J.-P."/>
            <person name="Huang S.-X."/>
        </authorList>
    </citation>
    <scope>NUCLEOTIDE SEQUENCE [LARGE SCALE GENOMIC DNA]</scope>
    <source>
        <strain evidence="9">KIB-2018</strain>
        <tissue evidence="9">Leaf</tissue>
    </source>
</reference>
<feature type="transmembrane region" description="Helical" evidence="8">
    <location>
        <begin position="116"/>
        <end position="141"/>
    </location>
</feature>
<evidence type="ECO:0000256" key="4">
    <source>
        <dbReference type="ARBA" id="ARBA00022882"/>
    </source>
</evidence>
<evidence type="ECO:0000256" key="1">
    <source>
        <dbReference type="ARBA" id="ARBA00004651"/>
    </source>
</evidence>
<dbReference type="GO" id="GO:0030171">
    <property type="term" value="F:voltage-gated proton channel activity"/>
    <property type="evidence" value="ECO:0007669"/>
    <property type="project" value="InterPro"/>
</dbReference>
<keyword evidence="5" id="KW-0406">Ion transport</keyword>
<feature type="region of interest" description="Disordered" evidence="7">
    <location>
        <begin position="1"/>
        <end position="21"/>
    </location>
</feature>
<dbReference type="EMBL" id="JAIWQS010000007">
    <property type="protein sequence ID" value="KAJ8758740.1"/>
    <property type="molecule type" value="Genomic_DNA"/>
</dbReference>
<dbReference type="GO" id="GO:0034702">
    <property type="term" value="C:monoatomic ion channel complex"/>
    <property type="evidence" value="ECO:0007669"/>
    <property type="project" value="UniProtKB-KW"/>
</dbReference>
<dbReference type="PANTHER" id="PTHR46480">
    <property type="entry name" value="F20B24.22"/>
    <property type="match status" value="1"/>
</dbReference>
<keyword evidence="3" id="KW-1003">Cell membrane</keyword>
<comment type="caution">
    <text evidence="9">The sequence shown here is derived from an EMBL/GenBank/DDBJ whole genome shotgun (WGS) entry which is preliminary data.</text>
</comment>
<evidence type="ECO:0000256" key="5">
    <source>
        <dbReference type="ARBA" id="ARBA00023065"/>
    </source>
</evidence>
<evidence type="ECO:0000256" key="2">
    <source>
        <dbReference type="ARBA" id="ARBA00022448"/>
    </source>
</evidence>
<evidence type="ECO:0000313" key="10">
    <source>
        <dbReference type="Proteomes" id="UP001159364"/>
    </source>
</evidence>
<evidence type="ECO:0000256" key="3">
    <source>
        <dbReference type="ARBA" id="ARBA00022475"/>
    </source>
</evidence>
<evidence type="ECO:0000256" key="7">
    <source>
        <dbReference type="SAM" id="MobiDB-lite"/>
    </source>
</evidence>
<evidence type="ECO:0008006" key="11">
    <source>
        <dbReference type="Google" id="ProtNLM"/>
    </source>
</evidence>
<accession>A0AAV8SWD4</accession>
<dbReference type="InterPro" id="IPR031846">
    <property type="entry name" value="Hvcn1"/>
</dbReference>
<comment type="subcellular location">
    <subcellularLocation>
        <location evidence="1">Cell membrane</location>
        <topology evidence="1">Multi-pass membrane protein</topology>
    </subcellularLocation>
</comment>
<keyword evidence="2" id="KW-0813">Transport</keyword>